<dbReference type="Proteomes" id="UP000217696">
    <property type="component" value="Chromosome"/>
</dbReference>
<protein>
    <submittedName>
        <fullName evidence="1">Putative ribosomal N-acetyltransferase YdaF</fullName>
        <ecNumber evidence="1">2.3.1.-</ecNumber>
    </submittedName>
</protein>
<gene>
    <name evidence="1" type="primary">ydaF_2</name>
    <name evidence="1" type="ORF">CB4_03180</name>
</gene>
<reference evidence="1 2" key="1">
    <citation type="submission" date="2015-12" db="EMBL/GenBank/DDBJ databases">
        <title>Genome sequence of Aneurinibacillus soli.</title>
        <authorList>
            <person name="Lee J.S."/>
            <person name="Lee K.C."/>
            <person name="Kim K.K."/>
            <person name="Lee B.W."/>
        </authorList>
    </citation>
    <scope>NUCLEOTIDE SEQUENCE [LARGE SCALE GENOMIC DNA]</scope>
    <source>
        <strain evidence="1 2">CB4</strain>
    </source>
</reference>
<evidence type="ECO:0000313" key="1">
    <source>
        <dbReference type="EMBL" id="BAU29002.1"/>
    </source>
</evidence>
<dbReference type="Gene3D" id="3.40.630.30">
    <property type="match status" value="1"/>
</dbReference>
<dbReference type="Pfam" id="PF13302">
    <property type="entry name" value="Acetyltransf_3"/>
    <property type="match status" value="1"/>
</dbReference>
<dbReference type="InterPro" id="IPR051531">
    <property type="entry name" value="N-acetyltransferase"/>
</dbReference>
<dbReference type="EMBL" id="AP017312">
    <property type="protein sequence ID" value="BAU29002.1"/>
    <property type="molecule type" value="Genomic_DNA"/>
</dbReference>
<dbReference type="EC" id="2.3.1.-" evidence="1"/>
<organism evidence="1 2">
    <name type="scientific">Aneurinibacillus soli</name>
    <dbReference type="NCBI Taxonomy" id="1500254"/>
    <lineage>
        <taxon>Bacteria</taxon>
        <taxon>Bacillati</taxon>
        <taxon>Bacillota</taxon>
        <taxon>Bacilli</taxon>
        <taxon>Bacillales</taxon>
        <taxon>Paenibacillaceae</taxon>
        <taxon>Aneurinibacillus group</taxon>
        <taxon>Aneurinibacillus</taxon>
    </lineage>
</organism>
<name>A0A0U5AZ15_9BACL</name>
<dbReference type="RefSeq" id="WP_157738011.1">
    <property type="nucleotide sequence ID" value="NZ_AP017312.1"/>
</dbReference>
<accession>A0A0U5AZ15</accession>
<dbReference type="SUPFAM" id="SSF55729">
    <property type="entry name" value="Acyl-CoA N-acyltransferases (Nat)"/>
    <property type="match status" value="1"/>
</dbReference>
<dbReference type="PANTHER" id="PTHR43792:SF9">
    <property type="entry name" value="RIBOSOMAL-PROTEIN-ALANINE ACETYLTRANSFERASE"/>
    <property type="match status" value="1"/>
</dbReference>
<evidence type="ECO:0000313" key="2">
    <source>
        <dbReference type="Proteomes" id="UP000217696"/>
    </source>
</evidence>
<sequence>MLKETSELVGSCGYNNWIKEEGHRGEIGYDLGKEYWGQGIAAEVLEAMLDYGFTEMKLNRVEALVEPENIASIKMLKRIGFQKEGLLRDYQFVKGKFIDLEMHSLLKRDRMIQDTK</sequence>
<keyword evidence="1" id="KW-0012">Acyltransferase</keyword>
<dbReference type="PANTHER" id="PTHR43792">
    <property type="entry name" value="GNAT FAMILY, PUTATIVE (AFU_ORTHOLOGUE AFUA_3G00765)-RELATED-RELATED"/>
    <property type="match status" value="1"/>
</dbReference>
<dbReference type="PROSITE" id="PS51186">
    <property type="entry name" value="GNAT"/>
    <property type="match status" value="1"/>
</dbReference>
<keyword evidence="1" id="KW-0808">Transferase</keyword>
<dbReference type="InterPro" id="IPR000182">
    <property type="entry name" value="GNAT_dom"/>
</dbReference>
<dbReference type="GO" id="GO:0008999">
    <property type="term" value="F:protein-N-terminal-alanine acetyltransferase activity"/>
    <property type="evidence" value="ECO:0007669"/>
    <property type="project" value="TreeGrafter"/>
</dbReference>
<proteinExistence type="predicted"/>
<keyword evidence="2" id="KW-1185">Reference proteome</keyword>
<dbReference type="AlphaFoldDB" id="A0A0U5AZ15"/>
<dbReference type="GO" id="GO:0005737">
    <property type="term" value="C:cytoplasm"/>
    <property type="evidence" value="ECO:0007669"/>
    <property type="project" value="TreeGrafter"/>
</dbReference>
<dbReference type="KEGG" id="asoc:CB4_03180"/>
<dbReference type="InterPro" id="IPR016181">
    <property type="entry name" value="Acyl_CoA_acyltransferase"/>
</dbReference>